<dbReference type="STRING" id="1579316.RC74_00220"/>
<dbReference type="GO" id="GO:0016787">
    <property type="term" value="F:hydrolase activity"/>
    <property type="evidence" value="ECO:0007669"/>
    <property type="project" value="InterPro"/>
</dbReference>
<dbReference type="Proteomes" id="UP000070371">
    <property type="component" value="Chromosome"/>
</dbReference>
<organism evidence="3 4">
    <name type="scientific">Falsihalocynthiibacter arcticus</name>
    <dbReference type="NCBI Taxonomy" id="1579316"/>
    <lineage>
        <taxon>Bacteria</taxon>
        <taxon>Pseudomonadati</taxon>
        <taxon>Pseudomonadota</taxon>
        <taxon>Alphaproteobacteria</taxon>
        <taxon>Rhodobacterales</taxon>
        <taxon>Roseobacteraceae</taxon>
        <taxon>Falsihalocynthiibacter</taxon>
    </lineage>
</organism>
<keyword evidence="1" id="KW-0732">Signal</keyword>
<reference evidence="3 4" key="1">
    <citation type="submission" date="2016-02" db="EMBL/GenBank/DDBJ databases">
        <title>Complete genome sequence of Halocynthiibacter arcticus PAMC 20958t from arctic marine sediment.</title>
        <authorList>
            <person name="Lee Y.M."/>
            <person name="Baek K."/>
            <person name="Lee H.K."/>
            <person name="Shin S.C."/>
        </authorList>
    </citation>
    <scope>NUCLEOTIDE SEQUENCE [LARGE SCALE GENOMIC DNA]</scope>
    <source>
        <strain evidence="3">PAMC 20958</strain>
    </source>
</reference>
<dbReference type="Gene3D" id="1.10.10.2520">
    <property type="entry name" value="Cell wall hydrolase SleB, domain 1"/>
    <property type="match status" value="1"/>
</dbReference>
<evidence type="ECO:0000259" key="2">
    <source>
        <dbReference type="Pfam" id="PF07486"/>
    </source>
</evidence>
<dbReference type="AlphaFoldDB" id="A0A126UVL2"/>
<gene>
    <name evidence="3" type="ORF">RC74_00220</name>
</gene>
<accession>A0A126UVL2</accession>
<feature type="chain" id="PRO_5007443161" description="Cell wall hydrolase SleB domain-containing protein" evidence="1">
    <location>
        <begin position="39"/>
        <end position="231"/>
    </location>
</feature>
<dbReference type="InterPro" id="IPR042047">
    <property type="entry name" value="SleB_dom1"/>
</dbReference>
<evidence type="ECO:0000256" key="1">
    <source>
        <dbReference type="SAM" id="SignalP"/>
    </source>
</evidence>
<dbReference type="EMBL" id="CP014327">
    <property type="protein sequence ID" value="AML49917.1"/>
    <property type="molecule type" value="Genomic_DNA"/>
</dbReference>
<proteinExistence type="predicted"/>
<dbReference type="InterPro" id="IPR011105">
    <property type="entry name" value="Cell_wall_hydrolase_SleB"/>
</dbReference>
<feature type="domain" description="Cell wall hydrolase SleB" evidence="2">
    <location>
        <begin position="111"/>
        <end position="221"/>
    </location>
</feature>
<protein>
    <recommendedName>
        <fullName evidence="2">Cell wall hydrolase SleB domain-containing protein</fullName>
    </recommendedName>
</protein>
<feature type="signal peptide" evidence="1">
    <location>
        <begin position="1"/>
        <end position="38"/>
    </location>
</feature>
<name>A0A126UVL2_9RHOB</name>
<evidence type="ECO:0000313" key="4">
    <source>
        <dbReference type="Proteomes" id="UP000070371"/>
    </source>
</evidence>
<keyword evidence="4" id="KW-1185">Reference proteome</keyword>
<dbReference type="KEGG" id="hat:RC74_00220"/>
<sequence>MFFQMIKTTLPRAATKSVRGPLLRGLVLCVAMTGPVWASDTVTGTKTVPHSTHQSEKNPNSFLKFFIGRSQKTAKTKSFEYSKSWLASQKPASGDDQWACLSEALYFEARGESVKGQFAVAEVILNRVESAKYPNSVCGVIKQGTGKKYQCQFTYTCDGKKELYNEASARKSTQKIAAALLSGAVPRSLTKGATHYHTKAVKPSWSKKFPRVAAIGVHYFYRQPGAGTNKS</sequence>
<dbReference type="Pfam" id="PF07486">
    <property type="entry name" value="Hydrolase_2"/>
    <property type="match status" value="1"/>
</dbReference>
<evidence type="ECO:0000313" key="3">
    <source>
        <dbReference type="EMBL" id="AML49917.1"/>
    </source>
</evidence>